<evidence type="ECO:0000313" key="2">
    <source>
        <dbReference type="Proteomes" id="UP001501844"/>
    </source>
</evidence>
<accession>A0ABP8FRT7</accession>
<proteinExistence type="predicted"/>
<comment type="caution">
    <text evidence="1">The sequence shown here is derived from an EMBL/GenBank/DDBJ whole genome shotgun (WGS) entry which is preliminary data.</text>
</comment>
<evidence type="ECO:0000313" key="1">
    <source>
        <dbReference type="EMBL" id="GAA4309403.1"/>
    </source>
</evidence>
<dbReference type="Proteomes" id="UP001501844">
    <property type="component" value="Unassembled WGS sequence"/>
</dbReference>
<name>A0ABP8FRT7_9BACT</name>
<dbReference type="EMBL" id="BAABGX010000002">
    <property type="protein sequence ID" value="GAA4309403.1"/>
    <property type="molecule type" value="Genomic_DNA"/>
</dbReference>
<protein>
    <submittedName>
        <fullName evidence="1">Uncharacterized protein</fullName>
    </submittedName>
</protein>
<keyword evidence="2" id="KW-1185">Reference proteome</keyword>
<reference evidence="2" key="1">
    <citation type="journal article" date="2019" name="Int. J. Syst. Evol. Microbiol.">
        <title>The Global Catalogue of Microorganisms (GCM) 10K type strain sequencing project: providing services to taxonomists for standard genome sequencing and annotation.</title>
        <authorList>
            <consortium name="The Broad Institute Genomics Platform"/>
            <consortium name="The Broad Institute Genome Sequencing Center for Infectious Disease"/>
            <person name="Wu L."/>
            <person name="Ma J."/>
        </authorList>
    </citation>
    <scope>NUCLEOTIDE SEQUENCE [LARGE SCALE GENOMIC DNA]</scope>
    <source>
        <strain evidence="2">JCM 17917</strain>
    </source>
</reference>
<sequence length="288" mass="33323">MATDNLKGTQVEVTKASTEDPYDVYHALLDNLAIGKAENVSIAVEKYKALYKGQPVTSADTGYVLFENFYQKVNDELNKVHEYDTAEYFISLVNDSEEPISKQLQEYRDLVQANGFLVDYQDGSTYLKQNRDFIARHFYPFVSSTMQKYLAQVEKENEDGFSTDGGIFITETEFVNRILWWENFVKQNPAFVMIWQSKEKQKEYLTYFLEGMDNTPVMDMADSTKVNSYFADGYKLLDKVGPTSEANRLVKPYFQALQKGGKATAYRLLEEYREKELIHTLYEEGCPY</sequence>
<gene>
    <name evidence="1" type="ORF">GCM10023183_26570</name>
</gene>
<organism evidence="1 2">
    <name type="scientific">Nibribacter koreensis</name>
    <dbReference type="NCBI Taxonomy" id="1084519"/>
    <lineage>
        <taxon>Bacteria</taxon>
        <taxon>Pseudomonadati</taxon>
        <taxon>Bacteroidota</taxon>
        <taxon>Cytophagia</taxon>
        <taxon>Cytophagales</taxon>
        <taxon>Hymenobacteraceae</taxon>
        <taxon>Nibribacter</taxon>
    </lineage>
</organism>